<accession>A0A916FCE3</accession>
<dbReference type="Proteomes" id="UP000675882">
    <property type="component" value="Unassembled WGS sequence"/>
</dbReference>
<keyword evidence="2" id="KW-1185">Reference proteome</keyword>
<name>A0A916FCE3_9PROT</name>
<gene>
    <name evidence="1" type="ORF">NTGZN8_40055</name>
</gene>
<comment type="caution">
    <text evidence="1">The sequence shown here is derived from an EMBL/GenBank/DDBJ whole genome shotgun (WGS) entry which is preliminary data.</text>
</comment>
<evidence type="ECO:0000313" key="1">
    <source>
        <dbReference type="EMBL" id="CAE6729205.1"/>
    </source>
</evidence>
<protein>
    <submittedName>
        <fullName evidence="1">Uncharacterized protein</fullName>
    </submittedName>
</protein>
<organism evidence="1 2">
    <name type="scientific">Candidatus Nitrotoga fabula</name>
    <dbReference type="NCBI Taxonomy" id="2182327"/>
    <lineage>
        <taxon>Bacteria</taxon>
        <taxon>Pseudomonadati</taxon>
        <taxon>Pseudomonadota</taxon>
        <taxon>Betaproteobacteria</taxon>
        <taxon>Nitrosomonadales</taxon>
        <taxon>Gallionellaceae</taxon>
        <taxon>Candidatus Nitrotoga</taxon>
    </lineage>
</organism>
<dbReference type="EMBL" id="CAJNBL010000034">
    <property type="protein sequence ID" value="CAE6729205.1"/>
    <property type="molecule type" value="Genomic_DNA"/>
</dbReference>
<reference evidence="1" key="1">
    <citation type="submission" date="2021-02" db="EMBL/GenBank/DDBJ databases">
        <authorList>
            <person name="Han P."/>
        </authorList>
    </citation>
    <scope>NUCLEOTIDE SEQUENCE</scope>
    <source>
        <strain evidence="1">Candidatus Nitrotoga sp. ZN8</strain>
    </source>
</reference>
<dbReference type="AlphaFoldDB" id="A0A916FCE3"/>
<evidence type="ECO:0000313" key="2">
    <source>
        <dbReference type="Proteomes" id="UP000675882"/>
    </source>
</evidence>
<sequence>MSRVSPSNAGTIRSRLENWILPIFFAMAGFESSSGTEGLVSLSLVLIDNTRAVGGAATAWSVSAANVDLRVTTGAGLPGRVRSVEIAGVRRMNIGDSGIYDPFMMNGRSTIPFEKIRADCNI</sequence>
<proteinExistence type="predicted"/>